<name>A0A150XKV9_9BACT</name>
<organism evidence="1 2">
    <name type="scientific">Roseivirga seohaensis</name>
    <dbReference type="NCBI Taxonomy" id="1914963"/>
    <lineage>
        <taxon>Bacteria</taxon>
        <taxon>Pseudomonadati</taxon>
        <taxon>Bacteroidota</taxon>
        <taxon>Cytophagia</taxon>
        <taxon>Cytophagales</taxon>
        <taxon>Roseivirgaceae</taxon>
        <taxon>Roseivirga</taxon>
    </lineage>
</organism>
<evidence type="ECO:0000313" key="1">
    <source>
        <dbReference type="EMBL" id="KYG79356.1"/>
    </source>
</evidence>
<gene>
    <name evidence="1" type="ORF">AWW67_13355</name>
</gene>
<sequence length="145" mass="17377">MKFQEGKFLAKLRSPDNIDEKEFFLKITFDAGKHYVYVDDGGKKEIDESVRDWLLNDVHLIRPLHETHRPEFRKVQFVVRAESEFGTHHEWTTTSWERLEQILKKFPGLLKAYVNDSKRRSWLLEFVRNARELRNQNIFGKKASK</sequence>
<accession>A0A150XKV9</accession>
<protein>
    <submittedName>
        <fullName evidence="1">Uncharacterized protein</fullName>
    </submittedName>
</protein>
<dbReference type="AlphaFoldDB" id="A0A150XKV9"/>
<comment type="caution">
    <text evidence="1">The sequence shown here is derived from an EMBL/GenBank/DDBJ whole genome shotgun (WGS) entry which is preliminary data.</text>
</comment>
<reference evidence="1 2" key="1">
    <citation type="submission" date="2016-01" db="EMBL/GenBank/DDBJ databases">
        <title>Genome sequencing of Roseivirga seohaensis SW-152.</title>
        <authorList>
            <person name="Selvaratnam C."/>
            <person name="Thevarajoo S."/>
            <person name="Goh K.M."/>
            <person name="Ee R."/>
            <person name="Chan K.-G."/>
            <person name="Chong C.S."/>
        </authorList>
    </citation>
    <scope>NUCLEOTIDE SEQUENCE [LARGE SCALE GENOMIC DNA]</scope>
    <source>
        <strain evidence="1 2">SW-152</strain>
    </source>
</reference>
<dbReference type="Proteomes" id="UP000075663">
    <property type="component" value="Unassembled WGS sequence"/>
</dbReference>
<dbReference type="RefSeq" id="WP_062303494.1">
    <property type="nucleotide sequence ID" value="NZ_LRPB01000049.1"/>
</dbReference>
<evidence type="ECO:0000313" key="2">
    <source>
        <dbReference type="Proteomes" id="UP000075663"/>
    </source>
</evidence>
<proteinExistence type="predicted"/>
<dbReference type="EMBL" id="LRPB01000049">
    <property type="protein sequence ID" value="KYG79356.1"/>
    <property type="molecule type" value="Genomic_DNA"/>
</dbReference>